<evidence type="ECO:0000256" key="1">
    <source>
        <dbReference type="SAM" id="Phobius"/>
    </source>
</evidence>
<reference evidence="2 3" key="1">
    <citation type="submission" date="2018-11" db="EMBL/GenBank/DDBJ databases">
        <authorList>
            <consortium name="Pathogen Informatics"/>
        </authorList>
    </citation>
    <scope>NUCLEOTIDE SEQUENCE [LARGE SCALE GENOMIC DNA]</scope>
</reference>
<keyword evidence="1" id="KW-0472">Membrane</keyword>
<reference evidence="4" key="2">
    <citation type="submission" date="2019-09" db="UniProtKB">
        <authorList>
            <consortium name="WormBaseParasite"/>
        </authorList>
    </citation>
    <scope>IDENTIFICATION</scope>
</reference>
<sequence>MVLWQWLATAASVACVAGILLLCCYALCRRGTSSYEVSKAVMNQEAPQGGNEFYAAIHFVRTHYFYYYGLRR</sequence>
<accession>A0A3P8EDC9</accession>
<keyword evidence="1" id="KW-1133">Transmembrane helix</keyword>
<keyword evidence="1" id="KW-0812">Transmembrane</keyword>
<evidence type="ECO:0000313" key="2">
    <source>
        <dbReference type="EMBL" id="VDP05176.1"/>
    </source>
</evidence>
<evidence type="ECO:0000313" key="3">
    <source>
        <dbReference type="Proteomes" id="UP000050761"/>
    </source>
</evidence>
<protein>
    <submittedName>
        <fullName evidence="4">Secreted protein</fullName>
    </submittedName>
</protein>
<dbReference type="WBParaSite" id="HPBE_0001617601-mRNA-1">
    <property type="protein sequence ID" value="HPBE_0001617601-mRNA-1"/>
    <property type="gene ID" value="HPBE_0001617601"/>
</dbReference>
<accession>A0A183G3Y7</accession>
<dbReference type="AlphaFoldDB" id="A0A183G3Y7"/>
<proteinExistence type="predicted"/>
<evidence type="ECO:0000313" key="4">
    <source>
        <dbReference type="WBParaSite" id="HPBE_0001617601-mRNA-1"/>
    </source>
</evidence>
<dbReference type="EMBL" id="UZAH01029271">
    <property type="protein sequence ID" value="VDP05176.1"/>
    <property type="molecule type" value="Genomic_DNA"/>
</dbReference>
<name>A0A183G3Y7_HELPZ</name>
<dbReference type="OrthoDB" id="5833034at2759"/>
<keyword evidence="3" id="KW-1185">Reference proteome</keyword>
<feature type="transmembrane region" description="Helical" evidence="1">
    <location>
        <begin position="6"/>
        <end position="28"/>
    </location>
</feature>
<organism evidence="3 4">
    <name type="scientific">Heligmosomoides polygyrus</name>
    <name type="common">Parasitic roundworm</name>
    <dbReference type="NCBI Taxonomy" id="6339"/>
    <lineage>
        <taxon>Eukaryota</taxon>
        <taxon>Metazoa</taxon>
        <taxon>Ecdysozoa</taxon>
        <taxon>Nematoda</taxon>
        <taxon>Chromadorea</taxon>
        <taxon>Rhabditida</taxon>
        <taxon>Rhabditina</taxon>
        <taxon>Rhabditomorpha</taxon>
        <taxon>Strongyloidea</taxon>
        <taxon>Heligmosomidae</taxon>
        <taxon>Heligmosomoides</taxon>
    </lineage>
</organism>
<dbReference type="Proteomes" id="UP000050761">
    <property type="component" value="Unassembled WGS sequence"/>
</dbReference>
<gene>
    <name evidence="2" type="ORF">HPBE_LOCUS16175</name>
</gene>